<name>A0A5C5FJM5_9BASI</name>
<reference evidence="2 3" key="1">
    <citation type="submission" date="2019-03" db="EMBL/GenBank/DDBJ databases">
        <title>Rhodosporidium diobovatum UCD-FST 08-225 genome sequencing, assembly, and annotation.</title>
        <authorList>
            <person name="Fakankun I.U."/>
            <person name="Fristensky B."/>
            <person name="Levin D.B."/>
        </authorList>
    </citation>
    <scope>NUCLEOTIDE SEQUENCE [LARGE SCALE GENOMIC DNA]</scope>
    <source>
        <strain evidence="2 3">UCD-FST 08-225</strain>
    </source>
</reference>
<comment type="caution">
    <text evidence="2">The sequence shown here is derived from an EMBL/GenBank/DDBJ whole genome shotgun (WGS) entry which is preliminary data.</text>
</comment>
<organism evidence="2 3">
    <name type="scientific">Rhodotorula diobovata</name>
    <dbReference type="NCBI Taxonomy" id="5288"/>
    <lineage>
        <taxon>Eukaryota</taxon>
        <taxon>Fungi</taxon>
        <taxon>Dikarya</taxon>
        <taxon>Basidiomycota</taxon>
        <taxon>Pucciniomycotina</taxon>
        <taxon>Microbotryomycetes</taxon>
        <taxon>Sporidiobolales</taxon>
        <taxon>Sporidiobolaceae</taxon>
        <taxon>Rhodotorula</taxon>
    </lineage>
</organism>
<evidence type="ECO:0000313" key="3">
    <source>
        <dbReference type="Proteomes" id="UP000311382"/>
    </source>
</evidence>
<feature type="compositionally biased region" description="Basic and acidic residues" evidence="1">
    <location>
        <begin position="139"/>
        <end position="154"/>
    </location>
</feature>
<evidence type="ECO:0000256" key="1">
    <source>
        <dbReference type="SAM" id="MobiDB-lite"/>
    </source>
</evidence>
<dbReference type="AlphaFoldDB" id="A0A5C5FJM5"/>
<protein>
    <submittedName>
        <fullName evidence="2">Uncharacterized protein</fullName>
    </submittedName>
</protein>
<keyword evidence="3" id="KW-1185">Reference proteome</keyword>
<sequence length="173" mass="18279">MILAPSHCTRLAKGPSYPWHPHALEEVVRTLEEHAPVGRELVRGRPRWLGAGTGDHGLVLVLLWDPALVSTLCSGSGDLLSTSLGQLKCERAREGRARGMTRPLPSELAAAATAVGPSAAGQRAPALPSSTLTSTAPSRDARGEEAGRVEDKGWTRQKPRMPSAVPCLALTAK</sequence>
<feature type="region of interest" description="Disordered" evidence="1">
    <location>
        <begin position="111"/>
        <end position="173"/>
    </location>
</feature>
<evidence type="ECO:0000313" key="2">
    <source>
        <dbReference type="EMBL" id="TNY16905.1"/>
    </source>
</evidence>
<dbReference type="EMBL" id="SOZI01000321">
    <property type="protein sequence ID" value="TNY16905.1"/>
    <property type="molecule type" value="Genomic_DNA"/>
</dbReference>
<proteinExistence type="predicted"/>
<accession>A0A5C5FJM5</accession>
<feature type="compositionally biased region" description="Low complexity" evidence="1">
    <location>
        <begin position="111"/>
        <end position="138"/>
    </location>
</feature>
<gene>
    <name evidence="2" type="ORF">DMC30DRAFT_407446</name>
</gene>
<dbReference type="Proteomes" id="UP000311382">
    <property type="component" value="Unassembled WGS sequence"/>
</dbReference>